<dbReference type="Proteomes" id="UP001529510">
    <property type="component" value="Unassembled WGS sequence"/>
</dbReference>
<feature type="region of interest" description="Disordered" evidence="1">
    <location>
        <begin position="1"/>
        <end position="92"/>
    </location>
</feature>
<evidence type="ECO:0000313" key="2">
    <source>
        <dbReference type="EMBL" id="KAL0156823.1"/>
    </source>
</evidence>
<name>A0ABD0N5F1_CIRMR</name>
<sequence length="92" mass="9653">NVSSEPTSAVKSTLSKEDTPCGKPPLDNGQYLDIRGVTETDSSLDANTTKTSSSTTATSDCTDSTTTATQPHSKPKSQSQQGKTSVQFDQPN</sequence>
<proteinExistence type="predicted"/>
<feature type="non-terminal residue" evidence="2">
    <location>
        <position position="1"/>
    </location>
</feature>
<feature type="non-terminal residue" evidence="2">
    <location>
        <position position="92"/>
    </location>
</feature>
<gene>
    <name evidence="2" type="ORF">M9458_048069</name>
</gene>
<keyword evidence="3" id="KW-1185">Reference proteome</keyword>
<organism evidence="2 3">
    <name type="scientific">Cirrhinus mrigala</name>
    <name type="common">Mrigala</name>
    <dbReference type="NCBI Taxonomy" id="683832"/>
    <lineage>
        <taxon>Eukaryota</taxon>
        <taxon>Metazoa</taxon>
        <taxon>Chordata</taxon>
        <taxon>Craniata</taxon>
        <taxon>Vertebrata</taxon>
        <taxon>Euteleostomi</taxon>
        <taxon>Actinopterygii</taxon>
        <taxon>Neopterygii</taxon>
        <taxon>Teleostei</taxon>
        <taxon>Ostariophysi</taxon>
        <taxon>Cypriniformes</taxon>
        <taxon>Cyprinidae</taxon>
        <taxon>Labeoninae</taxon>
        <taxon>Labeonini</taxon>
        <taxon>Cirrhinus</taxon>
    </lineage>
</organism>
<protein>
    <submittedName>
        <fullName evidence="2">Uncharacterized protein</fullName>
    </submittedName>
</protein>
<reference evidence="2 3" key="1">
    <citation type="submission" date="2024-05" db="EMBL/GenBank/DDBJ databases">
        <title>Genome sequencing and assembly of Indian major carp, Cirrhinus mrigala (Hamilton, 1822).</title>
        <authorList>
            <person name="Mohindra V."/>
            <person name="Chowdhury L.M."/>
            <person name="Lal K."/>
            <person name="Jena J.K."/>
        </authorList>
    </citation>
    <scope>NUCLEOTIDE SEQUENCE [LARGE SCALE GENOMIC DNA]</scope>
    <source>
        <strain evidence="2">CM1030</strain>
        <tissue evidence="2">Blood</tissue>
    </source>
</reference>
<comment type="caution">
    <text evidence="2">The sequence shown here is derived from an EMBL/GenBank/DDBJ whole genome shotgun (WGS) entry which is preliminary data.</text>
</comment>
<evidence type="ECO:0000313" key="3">
    <source>
        <dbReference type="Proteomes" id="UP001529510"/>
    </source>
</evidence>
<dbReference type="EMBL" id="JAMKFB020000024">
    <property type="protein sequence ID" value="KAL0156823.1"/>
    <property type="molecule type" value="Genomic_DNA"/>
</dbReference>
<feature type="compositionally biased region" description="Polar residues" evidence="1">
    <location>
        <begin position="1"/>
        <end position="13"/>
    </location>
</feature>
<feature type="compositionally biased region" description="Low complexity" evidence="1">
    <location>
        <begin position="45"/>
        <end position="85"/>
    </location>
</feature>
<dbReference type="AlphaFoldDB" id="A0ABD0N5F1"/>
<evidence type="ECO:0000256" key="1">
    <source>
        <dbReference type="SAM" id="MobiDB-lite"/>
    </source>
</evidence>
<accession>A0ABD0N5F1</accession>